<dbReference type="Pfam" id="PF13571">
    <property type="entry name" value="DUF4133"/>
    <property type="match status" value="1"/>
</dbReference>
<feature type="transmembrane region" description="Helical" evidence="1">
    <location>
        <begin position="25"/>
        <end position="46"/>
    </location>
</feature>
<gene>
    <name evidence="2" type="ORF">DSL64_26805</name>
</gene>
<accession>A0A3D8Y4G7</accession>
<keyword evidence="1" id="KW-0472">Membrane</keyword>
<comment type="caution">
    <text evidence="2">The sequence shown here is derived from an EMBL/GenBank/DDBJ whole genome shotgun (WGS) entry which is preliminary data.</text>
</comment>
<evidence type="ECO:0000313" key="3">
    <source>
        <dbReference type="Proteomes" id="UP000256373"/>
    </source>
</evidence>
<proteinExistence type="predicted"/>
<dbReference type="InterPro" id="IPR025407">
    <property type="entry name" value="DUF4133"/>
</dbReference>
<evidence type="ECO:0008006" key="4">
    <source>
        <dbReference type="Google" id="ProtNLM"/>
    </source>
</evidence>
<reference evidence="2 3" key="1">
    <citation type="submission" date="2018-07" db="EMBL/GenBank/DDBJ databases">
        <title>Dyadobacter roseus sp. nov., isolated from rose rhizosphere soil.</title>
        <authorList>
            <person name="Chen L."/>
        </authorList>
    </citation>
    <scope>NUCLEOTIDE SEQUENCE [LARGE SCALE GENOMIC DNA]</scope>
    <source>
        <strain evidence="2 3">RS19</strain>
    </source>
</reference>
<sequence length="104" mass="11676">MRKDQFKINKGINRSIIFKGLRAQYIGYMGIALLADLSIYAVLYIFNVNTYITLVITLAAGGLMAAFVYHLNARFGEKGLIKHLAKGKIPSHIRSVSRKVFQSK</sequence>
<keyword evidence="1" id="KW-0812">Transmembrane</keyword>
<dbReference type="AlphaFoldDB" id="A0A3D8Y4G7"/>
<feature type="transmembrane region" description="Helical" evidence="1">
    <location>
        <begin position="52"/>
        <end position="72"/>
    </location>
</feature>
<dbReference type="RefSeq" id="WP_115834043.1">
    <property type="nucleotide sequence ID" value="NZ_QNUL01000039.1"/>
</dbReference>
<organism evidence="2 3">
    <name type="scientific">Dyadobacter luteus</name>
    <dbReference type="NCBI Taxonomy" id="2259619"/>
    <lineage>
        <taxon>Bacteria</taxon>
        <taxon>Pseudomonadati</taxon>
        <taxon>Bacteroidota</taxon>
        <taxon>Cytophagia</taxon>
        <taxon>Cytophagales</taxon>
        <taxon>Spirosomataceae</taxon>
        <taxon>Dyadobacter</taxon>
    </lineage>
</organism>
<evidence type="ECO:0000313" key="2">
    <source>
        <dbReference type="EMBL" id="REA56408.1"/>
    </source>
</evidence>
<dbReference type="Proteomes" id="UP000256373">
    <property type="component" value="Unassembled WGS sequence"/>
</dbReference>
<dbReference type="OrthoDB" id="1273979at2"/>
<protein>
    <recommendedName>
        <fullName evidence="4">DUF4133 domain-containing protein</fullName>
    </recommendedName>
</protein>
<keyword evidence="1" id="KW-1133">Transmembrane helix</keyword>
<keyword evidence="3" id="KW-1185">Reference proteome</keyword>
<evidence type="ECO:0000256" key="1">
    <source>
        <dbReference type="SAM" id="Phobius"/>
    </source>
</evidence>
<dbReference type="EMBL" id="QNUL01000039">
    <property type="protein sequence ID" value="REA56408.1"/>
    <property type="molecule type" value="Genomic_DNA"/>
</dbReference>
<name>A0A3D8Y4G7_9BACT</name>